<evidence type="ECO:0000313" key="1">
    <source>
        <dbReference type="EMBL" id="CAI2182849.1"/>
    </source>
</evidence>
<reference evidence="1" key="1">
    <citation type="submission" date="2022-08" db="EMBL/GenBank/DDBJ databases">
        <authorList>
            <person name="Kallberg Y."/>
            <person name="Tangrot J."/>
            <person name="Rosling A."/>
        </authorList>
    </citation>
    <scope>NUCLEOTIDE SEQUENCE</scope>
    <source>
        <strain evidence="1">Wild A</strain>
    </source>
</reference>
<accession>A0A9W4SXP1</accession>
<protein>
    <submittedName>
        <fullName evidence="1">7559_t:CDS:1</fullName>
    </submittedName>
</protein>
<dbReference type="EMBL" id="CAMKVN010002852">
    <property type="protein sequence ID" value="CAI2182849.1"/>
    <property type="molecule type" value="Genomic_DNA"/>
</dbReference>
<gene>
    <name evidence="1" type="ORF">FWILDA_LOCUS10783</name>
</gene>
<organism evidence="1 2">
    <name type="scientific">Funneliformis geosporum</name>
    <dbReference type="NCBI Taxonomy" id="1117311"/>
    <lineage>
        <taxon>Eukaryota</taxon>
        <taxon>Fungi</taxon>
        <taxon>Fungi incertae sedis</taxon>
        <taxon>Mucoromycota</taxon>
        <taxon>Glomeromycotina</taxon>
        <taxon>Glomeromycetes</taxon>
        <taxon>Glomerales</taxon>
        <taxon>Glomeraceae</taxon>
        <taxon>Funneliformis</taxon>
    </lineage>
</organism>
<sequence length="436" mass="50513">MIQELKLNHGLFLDGHSIIPSKQAIFAEHGELCISLYKEQPIVYTPMNLLSNNFDKDNFNNDLQSYDACVNFPVAEIIYKGDLLESFLEHDEKLHELYGHVFARKVLLGGKLFIKEFNSITQKQVDIFKFLLLSAYNFAKFNTLAPLNKFSVSRFLPKVETLNGKMLDTPEKLFDWISNLYQKDMFDIISYNDLIPVSQLRSNSRSEDNFKALLEKQPRVVNFKEKLSLEDWVGNANYVNLIAAKFVQLPNIESRNRCYLEVIRPTTNVEERLINNNIFSIKDLKPFPFVNDIESDNPSNCDYDFLVKFEQYEIVMNQDHITPSAFEQAINEALKNVNPFNALQSVFDEFGHWFPQKIILGRCFKRKIPNPDFDKIDLESPKFENLKPYLDNLNLSYLLTGQGNIIQNNELSDLMRNLNSQLLVLQPGASSFFRGL</sequence>
<comment type="caution">
    <text evidence="1">The sequence shown here is derived from an EMBL/GenBank/DDBJ whole genome shotgun (WGS) entry which is preliminary data.</text>
</comment>
<dbReference type="Proteomes" id="UP001153678">
    <property type="component" value="Unassembled WGS sequence"/>
</dbReference>
<keyword evidence="2" id="KW-1185">Reference proteome</keyword>
<dbReference type="AlphaFoldDB" id="A0A9W4SXP1"/>
<evidence type="ECO:0000313" key="2">
    <source>
        <dbReference type="Proteomes" id="UP001153678"/>
    </source>
</evidence>
<name>A0A9W4SXP1_9GLOM</name>
<dbReference type="OrthoDB" id="2338404at2759"/>
<proteinExistence type="predicted"/>